<dbReference type="RefSeq" id="XP_045954613.1">
    <property type="nucleotide sequence ID" value="XM_046103773.1"/>
</dbReference>
<name>A0A9P8UDU7_9PEZI</name>
<accession>A0A9P8UDU7</accession>
<dbReference type="OrthoDB" id="5103002at2759"/>
<dbReference type="AlphaFoldDB" id="A0A9P8UDU7"/>
<feature type="non-terminal residue" evidence="1">
    <location>
        <position position="56"/>
    </location>
</feature>
<sequence length="56" mass="6092">MSSWPLLAAHHSGVRPCLSAKSNRAFFSTSRRTMSSWPLLAAHHSGVRPCLSAKSN</sequence>
<keyword evidence="2" id="KW-1185">Reference proteome</keyword>
<dbReference type="EMBL" id="JAGPXC010000008">
    <property type="protein sequence ID" value="KAH6648101.1"/>
    <property type="molecule type" value="Genomic_DNA"/>
</dbReference>
<evidence type="ECO:0000313" key="1">
    <source>
        <dbReference type="EMBL" id="KAH6648101.1"/>
    </source>
</evidence>
<reference evidence="1" key="1">
    <citation type="journal article" date="2021" name="Nat. Commun.">
        <title>Genetic determinants of endophytism in the Arabidopsis root mycobiome.</title>
        <authorList>
            <person name="Mesny F."/>
            <person name="Miyauchi S."/>
            <person name="Thiergart T."/>
            <person name="Pickel B."/>
            <person name="Atanasova L."/>
            <person name="Karlsson M."/>
            <person name="Huettel B."/>
            <person name="Barry K.W."/>
            <person name="Haridas S."/>
            <person name="Chen C."/>
            <person name="Bauer D."/>
            <person name="Andreopoulos W."/>
            <person name="Pangilinan J."/>
            <person name="LaButti K."/>
            <person name="Riley R."/>
            <person name="Lipzen A."/>
            <person name="Clum A."/>
            <person name="Drula E."/>
            <person name="Henrissat B."/>
            <person name="Kohler A."/>
            <person name="Grigoriev I.V."/>
            <person name="Martin F.M."/>
            <person name="Hacquard S."/>
        </authorList>
    </citation>
    <scope>NUCLEOTIDE SEQUENCE</scope>
    <source>
        <strain evidence="1">MPI-SDFR-AT-0073</strain>
    </source>
</reference>
<dbReference type="GeneID" id="70132664"/>
<gene>
    <name evidence="1" type="ORF">BKA67DRAFT_579523</name>
</gene>
<protein>
    <submittedName>
        <fullName evidence="1">Uncharacterized protein</fullName>
    </submittedName>
</protein>
<organism evidence="1 2">
    <name type="scientific">Truncatella angustata</name>
    <dbReference type="NCBI Taxonomy" id="152316"/>
    <lineage>
        <taxon>Eukaryota</taxon>
        <taxon>Fungi</taxon>
        <taxon>Dikarya</taxon>
        <taxon>Ascomycota</taxon>
        <taxon>Pezizomycotina</taxon>
        <taxon>Sordariomycetes</taxon>
        <taxon>Xylariomycetidae</taxon>
        <taxon>Amphisphaeriales</taxon>
        <taxon>Sporocadaceae</taxon>
        <taxon>Truncatella</taxon>
    </lineage>
</organism>
<comment type="caution">
    <text evidence="1">The sequence shown here is derived from an EMBL/GenBank/DDBJ whole genome shotgun (WGS) entry which is preliminary data.</text>
</comment>
<evidence type="ECO:0000313" key="2">
    <source>
        <dbReference type="Proteomes" id="UP000758603"/>
    </source>
</evidence>
<proteinExistence type="predicted"/>
<dbReference type="Proteomes" id="UP000758603">
    <property type="component" value="Unassembled WGS sequence"/>
</dbReference>